<dbReference type="GO" id="GO:0005737">
    <property type="term" value="C:cytoplasm"/>
    <property type="evidence" value="ECO:0000318"/>
    <property type="project" value="GO_Central"/>
</dbReference>
<dbReference type="HOGENOM" id="CLU_037071_0_0_1"/>
<dbReference type="eggNOG" id="KOG2207">
    <property type="taxonomic scope" value="Eukaryota"/>
</dbReference>
<name>U5D5T1_AMBTC</name>
<dbReference type="InterPro" id="IPR036397">
    <property type="entry name" value="RNaseH_sf"/>
</dbReference>
<dbReference type="Pfam" id="PF01612">
    <property type="entry name" value="DNA_pol_A_exo1"/>
    <property type="match status" value="1"/>
</dbReference>
<dbReference type="PANTHER" id="PTHR47765">
    <property type="entry name" value="3'-5' EXONUCLEASE DOMAIN-CONTAINING PROTEIN"/>
    <property type="match status" value="1"/>
</dbReference>
<organism evidence="2 3">
    <name type="scientific">Amborella trichopoda</name>
    <dbReference type="NCBI Taxonomy" id="13333"/>
    <lineage>
        <taxon>Eukaryota</taxon>
        <taxon>Viridiplantae</taxon>
        <taxon>Streptophyta</taxon>
        <taxon>Embryophyta</taxon>
        <taxon>Tracheophyta</taxon>
        <taxon>Spermatophyta</taxon>
        <taxon>Magnoliopsida</taxon>
        <taxon>Amborellales</taxon>
        <taxon>Amborellaceae</taxon>
        <taxon>Amborella</taxon>
    </lineage>
</organism>
<dbReference type="InterPro" id="IPR002562">
    <property type="entry name" value="3'-5'_exonuclease_dom"/>
</dbReference>
<reference evidence="3" key="1">
    <citation type="journal article" date="2013" name="Science">
        <title>The Amborella genome and the evolution of flowering plants.</title>
        <authorList>
            <consortium name="Amborella Genome Project"/>
        </authorList>
    </citation>
    <scope>NUCLEOTIDE SEQUENCE [LARGE SCALE GENOMIC DNA]</scope>
</reference>
<dbReference type="Gramene" id="ERN16792">
    <property type="protein sequence ID" value="ERN16792"/>
    <property type="gene ID" value="AMTR_s00057p00084850"/>
</dbReference>
<dbReference type="GO" id="GO:0030422">
    <property type="term" value="P:siRNA processing"/>
    <property type="evidence" value="ECO:0007669"/>
    <property type="project" value="EnsemblPlants"/>
</dbReference>
<feature type="domain" description="3'-5' exonuclease" evidence="1">
    <location>
        <begin position="361"/>
        <end position="539"/>
    </location>
</feature>
<dbReference type="InterPro" id="IPR052408">
    <property type="entry name" value="Exonuclease_MUT-7-like"/>
</dbReference>
<dbReference type="SMART" id="SM00474">
    <property type="entry name" value="35EXOc"/>
    <property type="match status" value="1"/>
</dbReference>
<dbReference type="GO" id="GO:0010494">
    <property type="term" value="C:cytoplasmic stress granule"/>
    <property type="evidence" value="ECO:0007669"/>
    <property type="project" value="EnsemblPlants"/>
</dbReference>
<sequence>MGLEEANCSEENGDKKEKLPQIGTITLHCFSDLSRTLPTTFVYLLKECYIHGTFKATAKFRILQQQVVKALDNAPPAGPSNYIVQCLYVLPIFGPAYAEGFSHLLLSSLRRFCRLHSSRDSSADSSEAKILAAHLFLDVLAGLVIQEERILMKLLEDFDIKLKDIGRAICGSVVHADCSRIAKERVENYIFQLIESQSYINAVHLLERFSLRICSQSLLDSMIKDSQFKAAEKWATFMGKQMVCYLIQWYIDKKMLKDAYTMIKENCLKQEFPDAYYQYKEISMKKLAEKGCWDVAEFKTNNDQQLLLYLVYLALEAGYSEKVADLCARYSLEGFSRDPVPEASPPPTRYLHLSDLNLEDVIWVENVERLIDATCQIEGNKVVGIDCEWRPNYVKGREQNKVSILQIASERKVFIIDLIKLSKDDPNSLNSCIRRILCSHRILKLGYNLQCDLHQLSYSYEELECFQHYDMLLDVQKMFKESRGGLSGLTKKILGAGLNKTRRNSNWEQRPLHPNQLEYAALDAAVLIPIFHHVCSQPNTTSAKTGRPKFEWKSHIVSHLSNTKSFPRSQS</sequence>
<dbReference type="KEGG" id="atr:18445118"/>
<dbReference type="Gene3D" id="3.30.420.10">
    <property type="entry name" value="Ribonuclease H-like superfamily/Ribonuclease H"/>
    <property type="match status" value="1"/>
</dbReference>
<evidence type="ECO:0000259" key="1">
    <source>
        <dbReference type="SMART" id="SM00474"/>
    </source>
</evidence>
<evidence type="ECO:0000313" key="2">
    <source>
        <dbReference type="EMBL" id="ERN16792.1"/>
    </source>
</evidence>
<dbReference type="PANTHER" id="PTHR47765:SF2">
    <property type="entry name" value="EXONUCLEASE MUT-7 HOMOLOG"/>
    <property type="match status" value="1"/>
</dbReference>
<gene>
    <name evidence="2" type="ORF">AMTR_s00057p00084850</name>
</gene>
<dbReference type="GO" id="GO:0008408">
    <property type="term" value="F:3'-5' exonuclease activity"/>
    <property type="evidence" value="ECO:0000318"/>
    <property type="project" value="GO_Central"/>
</dbReference>
<dbReference type="InterPro" id="IPR012337">
    <property type="entry name" value="RNaseH-like_sf"/>
</dbReference>
<protein>
    <recommendedName>
        <fullName evidence="1">3'-5' exonuclease domain-containing protein</fullName>
    </recommendedName>
</protein>
<proteinExistence type="predicted"/>
<dbReference type="GO" id="GO:0005634">
    <property type="term" value="C:nucleus"/>
    <property type="evidence" value="ECO:0000318"/>
    <property type="project" value="GO_Central"/>
</dbReference>
<dbReference type="AlphaFoldDB" id="U5D5T1"/>
<dbReference type="EMBL" id="KI392405">
    <property type="protein sequence ID" value="ERN16792.1"/>
    <property type="molecule type" value="Genomic_DNA"/>
</dbReference>
<dbReference type="Proteomes" id="UP000017836">
    <property type="component" value="Unassembled WGS sequence"/>
</dbReference>
<dbReference type="OMA" id="HNDPKPG"/>
<keyword evidence="3" id="KW-1185">Reference proteome</keyword>
<evidence type="ECO:0000313" key="3">
    <source>
        <dbReference type="Proteomes" id="UP000017836"/>
    </source>
</evidence>
<dbReference type="SUPFAM" id="SSF53098">
    <property type="entry name" value="Ribonuclease H-like"/>
    <property type="match status" value="1"/>
</dbReference>
<accession>U5D5T1</accession>
<dbReference type="STRING" id="13333.U5D5T1"/>
<dbReference type="GO" id="GO:0003676">
    <property type="term" value="F:nucleic acid binding"/>
    <property type="evidence" value="ECO:0007669"/>
    <property type="project" value="InterPro"/>
</dbReference>
<dbReference type="GO" id="GO:0010587">
    <property type="term" value="P:miRNA catabolic process"/>
    <property type="evidence" value="ECO:0007669"/>
    <property type="project" value="EnsemblPlants"/>
</dbReference>
<dbReference type="OrthoDB" id="10261556at2759"/>